<dbReference type="PROSITE" id="PS51257">
    <property type="entry name" value="PROKAR_LIPOPROTEIN"/>
    <property type="match status" value="1"/>
</dbReference>
<dbReference type="RefSeq" id="WP_091915383.1">
    <property type="nucleotide sequence ID" value="NZ_FOIQ01000002.1"/>
</dbReference>
<dbReference type="AlphaFoldDB" id="A0A1I0NIH8"/>
<keyword evidence="2" id="KW-1185">Reference proteome</keyword>
<evidence type="ECO:0000313" key="2">
    <source>
        <dbReference type="Proteomes" id="UP000199373"/>
    </source>
</evidence>
<dbReference type="Proteomes" id="UP000199373">
    <property type="component" value="Unassembled WGS sequence"/>
</dbReference>
<evidence type="ECO:0000313" key="1">
    <source>
        <dbReference type="EMBL" id="SEW01097.1"/>
    </source>
</evidence>
<gene>
    <name evidence="1" type="ORF">SAMN04487850_1265</name>
</gene>
<protein>
    <recommendedName>
        <fullName evidence="3">Lipoprotein</fullName>
    </recommendedName>
</protein>
<organism evidence="1 2">
    <name type="scientific">Prevotella aff. ruminicola Tc2-24</name>
    <dbReference type="NCBI Taxonomy" id="81582"/>
    <lineage>
        <taxon>Bacteria</taxon>
        <taxon>Pseudomonadati</taxon>
        <taxon>Bacteroidota</taxon>
        <taxon>Bacteroidia</taxon>
        <taxon>Bacteroidales</taxon>
        <taxon>Prevotellaceae</taxon>
        <taxon>Prevotella</taxon>
    </lineage>
</organism>
<reference evidence="1 2" key="1">
    <citation type="submission" date="2016-10" db="EMBL/GenBank/DDBJ databases">
        <authorList>
            <person name="de Groot N.N."/>
        </authorList>
    </citation>
    <scope>NUCLEOTIDE SEQUENCE [LARGE SCALE GENOMIC DNA]</scope>
    <source>
        <strain evidence="1 2">TC2-24</strain>
    </source>
</reference>
<accession>A0A1I0NIH8</accession>
<dbReference type="EMBL" id="FOIQ01000002">
    <property type="protein sequence ID" value="SEW01097.1"/>
    <property type="molecule type" value="Genomic_DNA"/>
</dbReference>
<name>A0A1I0NIH8_9BACT</name>
<evidence type="ECO:0008006" key="3">
    <source>
        <dbReference type="Google" id="ProtNLM"/>
    </source>
</evidence>
<sequence length="308" mass="34487">MKSFQILLLVMVALAFSSCVRDEHQEEKASPLVNMNSAEVLMDFVDSDGHNMLESGSDDFRIMLDNDSVLKPAIVQKDGMKYLGFKPVITEDICEKENAYALNAFSKVYWKDKVVAEIESSFRLDSVCSVAGASTLYYTNVWNKAFHRPIDTPVRVLIGESGSYREEGQAKFCVVYNFPSVGVLPTYSVDYQMNIWGFEGQAVKPIQKAIVMTGNPDGTQQVMLAIEGRVHNYYDMDGRLQTPNRLTYEMTSQQLYDNNESHLLGITNSGDCYSNKILECSLDGRSLSLDSVVAKNSFGGEYINLTIE</sequence>
<proteinExistence type="predicted"/>